<protein>
    <recommendedName>
        <fullName evidence="4">Tail assembly chaperone</fullName>
    </recommendedName>
</protein>
<name>A0ABN4VKR3_9ACTN</name>
<dbReference type="EMBL" id="CP015588">
    <property type="protein sequence ID" value="APY88168.1"/>
    <property type="molecule type" value="Genomic_DNA"/>
</dbReference>
<dbReference type="Proteomes" id="UP000187191">
    <property type="component" value="Chromosome"/>
</dbReference>
<proteinExistence type="predicted"/>
<feature type="compositionally biased region" description="Pro residues" evidence="1">
    <location>
        <begin position="69"/>
        <end position="81"/>
    </location>
</feature>
<feature type="compositionally biased region" description="Basic and acidic residues" evidence="1">
    <location>
        <begin position="83"/>
        <end position="101"/>
    </location>
</feature>
<organism evidence="2 3">
    <name type="scientific">Streptomyces alfalfae</name>
    <dbReference type="NCBI Taxonomy" id="1642299"/>
    <lineage>
        <taxon>Bacteria</taxon>
        <taxon>Bacillati</taxon>
        <taxon>Actinomycetota</taxon>
        <taxon>Actinomycetes</taxon>
        <taxon>Kitasatosporales</taxon>
        <taxon>Streptomycetaceae</taxon>
        <taxon>Streptomyces</taxon>
    </lineage>
</organism>
<keyword evidence="3" id="KW-1185">Reference proteome</keyword>
<evidence type="ECO:0008006" key="4">
    <source>
        <dbReference type="Google" id="ProtNLM"/>
    </source>
</evidence>
<accession>A0ABN4VKR3</accession>
<reference evidence="2 3" key="1">
    <citation type="submission" date="2016-05" db="EMBL/GenBank/DDBJ databases">
        <authorList>
            <person name="Gu J."/>
        </authorList>
    </citation>
    <scope>NUCLEOTIDE SEQUENCE [LARGE SCALE GENOMIC DNA]</scope>
    <source>
        <strain evidence="2 3">ACCC40021</strain>
    </source>
</reference>
<evidence type="ECO:0000256" key="1">
    <source>
        <dbReference type="SAM" id="MobiDB-lite"/>
    </source>
</evidence>
<feature type="region of interest" description="Disordered" evidence="1">
    <location>
        <begin position="67"/>
        <end position="113"/>
    </location>
</feature>
<evidence type="ECO:0000313" key="3">
    <source>
        <dbReference type="Proteomes" id="UP000187191"/>
    </source>
</evidence>
<evidence type="ECO:0000313" key="2">
    <source>
        <dbReference type="EMBL" id="APY88168.1"/>
    </source>
</evidence>
<sequence length="113" mass="12373">MAAYFRGEITLRKLRVLVEGLPADGALGRAVSGSVWRLSDYRDADMVDALERIFTALYNAHRGEKAPVMPWPEPVPRPGDPSPEAKAKAQAKEARAAREGYEDIVSQVAPGRI</sequence>
<gene>
    <name evidence="2" type="ORF">A7J05_22975</name>
</gene>